<dbReference type="Pfam" id="PF02541">
    <property type="entry name" value="Ppx-GppA"/>
    <property type="match status" value="1"/>
</dbReference>
<dbReference type="Gene3D" id="3.30.420.40">
    <property type="match status" value="1"/>
</dbReference>
<organism evidence="2 3">
    <name type="scientific">Hymenobacter ginsengisoli</name>
    <dbReference type="NCBI Taxonomy" id="1051626"/>
    <lineage>
        <taxon>Bacteria</taxon>
        <taxon>Pseudomonadati</taxon>
        <taxon>Bacteroidota</taxon>
        <taxon>Cytophagia</taxon>
        <taxon>Cytophagales</taxon>
        <taxon>Hymenobacteraceae</taxon>
        <taxon>Hymenobacter</taxon>
    </lineage>
</organism>
<gene>
    <name evidence="2" type="ORF">GCM10023172_04720</name>
</gene>
<reference evidence="3" key="1">
    <citation type="journal article" date="2019" name="Int. J. Syst. Evol. Microbiol.">
        <title>The Global Catalogue of Microorganisms (GCM) 10K type strain sequencing project: providing services to taxonomists for standard genome sequencing and annotation.</title>
        <authorList>
            <consortium name="The Broad Institute Genomics Platform"/>
            <consortium name="The Broad Institute Genome Sequencing Center for Infectious Disease"/>
            <person name="Wu L."/>
            <person name="Ma J."/>
        </authorList>
    </citation>
    <scope>NUCLEOTIDE SEQUENCE [LARGE SCALE GENOMIC DNA]</scope>
    <source>
        <strain evidence="3">JCM 17841</strain>
    </source>
</reference>
<dbReference type="InterPro" id="IPR043129">
    <property type="entry name" value="ATPase_NBD"/>
</dbReference>
<sequence>MHAPVHHRRLALIDMGTNTFHLLIVEDRPGQPPHVLVRTKVGVRLGEGGISKGEIAPLPYARALQTVRGFKEEIELHAVTEVRATATSAMRVSRNGPDLVRDIMDSTGIQVEVIPGYREAELIARGIRQAVPLGPQKHLLMDIGGGSVEFIIANEDTIFWKHSFEIGAQRLLDKFFPDPSGVFPPAQLRAELEYLAEKLAPLTAAVTEHGPLAGLVGSSGSFDTLADMRVGQVRREADLPPSTPLAVADFEQQFAQLLTLDHDGRVALPGMFPMRADMLVVASVIVKYVLTTYGLTQIITSAYALKEGLLAELLGRG</sequence>
<dbReference type="SUPFAM" id="SSF53067">
    <property type="entry name" value="Actin-like ATPase domain"/>
    <property type="match status" value="2"/>
</dbReference>
<protein>
    <recommendedName>
        <fullName evidence="1">Ppx/GppA phosphatase N-terminal domain-containing protein</fullName>
    </recommendedName>
</protein>
<proteinExistence type="predicted"/>
<dbReference type="InterPro" id="IPR003695">
    <property type="entry name" value="Ppx_GppA_N"/>
</dbReference>
<evidence type="ECO:0000313" key="3">
    <source>
        <dbReference type="Proteomes" id="UP001501243"/>
    </source>
</evidence>
<dbReference type="PANTHER" id="PTHR30005:SF0">
    <property type="entry name" value="RETROGRADE REGULATION PROTEIN 2"/>
    <property type="match status" value="1"/>
</dbReference>
<evidence type="ECO:0000259" key="1">
    <source>
        <dbReference type="Pfam" id="PF02541"/>
    </source>
</evidence>
<keyword evidence="3" id="KW-1185">Reference proteome</keyword>
<dbReference type="Proteomes" id="UP001501243">
    <property type="component" value="Unassembled WGS sequence"/>
</dbReference>
<accession>A0ABP8PX45</accession>
<dbReference type="InterPro" id="IPR050273">
    <property type="entry name" value="GppA/Ppx_hydrolase"/>
</dbReference>
<dbReference type="EMBL" id="BAABGQ010000003">
    <property type="protein sequence ID" value="GAA4494490.1"/>
    <property type="molecule type" value="Genomic_DNA"/>
</dbReference>
<feature type="domain" description="Ppx/GppA phosphatase N-terminal" evidence="1">
    <location>
        <begin position="24"/>
        <end position="314"/>
    </location>
</feature>
<evidence type="ECO:0000313" key="2">
    <source>
        <dbReference type="EMBL" id="GAA4494490.1"/>
    </source>
</evidence>
<dbReference type="RefSeq" id="WP_208130440.1">
    <property type="nucleotide sequence ID" value="NZ_BAABGQ010000003.1"/>
</dbReference>
<name>A0ABP8PX45_9BACT</name>
<dbReference type="Gene3D" id="3.30.420.150">
    <property type="entry name" value="Exopolyphosphatase. Domain 2"/>
    <property type="match status" value="1"/>
</dbReference>
<comment type="caution">
    <text evidence="2">The sequence shown here is derived from an EMBL/GenBank/DDBJ whole genome shotgun (WGS) entry which is preliminary data.</text>
</comment>
<dbReference type="CDD" id="cd24055">
    <property type="entry name" value="ASKHA_NBD_ChPPX-like"/>
    <property type="match status" value="1"/>
</dbReference>
<dbReference type="PANTHER" id="PTHR30005">
    <property type="entry name" value="EXOPOLYPHOSPHATASE"/>
    <property type="match status" value="1"/>
</dbReference>